<feature type="region of interest" description="Disordered" evidence="1">
    <location>
        <begin position="929"/>
        <end position="955"/>
    </location>
</feature>
<feature type="compositionally biased region" description="Low complexity" evidence="1">
    <location>
        <begin position="1254"/>
        <end position="1263"/>
    </location>
</feature>
<keyword evidence="5" id="KW-1185">Reference proteome</keyword>
<feature type="chain" id="PRO_5025531642" description="Trafficking protein particle complex subunit 11 domain-containing protein" evidence="2">
    <location>
        <begin position="21"/>
        <end position="1811"/>
    </location>
</feature>
<feature type="compositionally biased region" description="Low complexity" evidence="1">
    <location>
        <begin position="591"/>
        <end position="623"/>
    </location>
</feature>
<protein>
    <recommendedName>
        <fullName evidence="3">Trafficking protein particle complex subunit 11 domain-containing protein</fullName>
    </recommendedName>
</protein>
<name>A0A6A4HUS6_9AGAR</name>
<feature type="region of interest" description="Disordered" evidence="1">
    <location>
        <begin position="743"/>
        <end position="766"/>
    </location>
</feature>
<feature type="compositionally biased region" description="Low complexity" evidence="1">
    <location>
        <begin position="743"/>
        <end position="752"/>
    </location>
</feature>
<dbReference type="PANTHER" id="PTHR14374">
    <property type="entry name" value="FOIE GRAS"/>
    <property type="match status" value="1"/>
</dbReference>
<feature type="region of interest" description="Disordered" evidence="1">
    <location>
        <begin position="1459"/>
        <end position="1479"/>
    </location>
</feature>
<feature type="signal peptide" evidence="2">
    <location>
        <begin position="1"/>
        <end position="20"/>
    </location>
</feature>
<organism evidence="4 5">
    <name type="scientific">Gymnopus androsaceus JB14</name>
    <dbReference type="NCBI Taxonomy" id="1447944"/>
    <lineage>
        <taxon>Eukaryota</taxon>
        <taxon>Fungi</taxon>
        <taxon>Dikarya</taxon>
        <taxon>Basidiomycota</taxon>
        <taxon>Agaricomycotina</taxon>
        <taxon>Agaricomycetes</taxon>
        <taxon>Agaricomycetidae</taxon>
        <taxon>Agaricales</taxon>
        <taxon>Marasmiineae</taxon>
        <taxon>Omphalotaceae</taxon>
        <taxon>Gymnopus</taxon>
    </lineage>
</organism>
<evidence type="ECO:0000313" key="5">
    <source>
        <dbReference type="Proteomes" id="UP000799118"/>
    </source>
</evidence>
<dbReference type="EMBL" id="ML769454">
    <property type="protein sequence ID" value="KAE9400664.1"/>
    <property type="molecule type" value="Genomic_DNA"/>
</dbReference>
<proteinExistence type="predicted"/>
<dbReference type="OrthoDB" id="6278596at2759"/>
<evidence type="ECO:0000313" key="4">
    <source>
        <dbReference type="EMBL" id="KAE9400664.1"/>
    </source>
</evidence>
<feature type="compositionally biased region" description="Low complexity" evidence="1">
    <location>
        <begin position="1270"/>
        <end position="1279"/>
    </location>
</feature>
<reference evidence="4" key="1">
    <citation type="journal article" date="2019" name="Environ. Microbiol.">
        <title>Fungal ecological strategies reflected in gene transcription - a case study of two litter decomposers.</title>
        <authorList>
            <person name="Barbi F."/>
            <person name="Kohler A."/>
            <person name="Barry K."/>
            <person name="Baskaran P."/>
            <person name="Daum C."/>
            <person name="Fauchery L."/>
            <person name="Ihrmark K."/>
            <person name="Kuo A."/>
            <person name="LaButti K."/>
            <person name="Lipzen A."/>
            <person name="Morin E."/>
            <person name="Grigoriev I.V."/>
            <person name="Henrissat B."/>
            <person name="Lindahl B."/>
            <person name="Martin F."/>
        </authorList>
    </citation>
    <scope>NUCLEOTIDE SEQUENCE</scope>
    <source>
        <strain evidence="4">JB14</strain>
    </source>
</reference>
<dbReference type="Proteomes" id="UP000799118">
    <property type="component" value="Unassembled WGS sequence"/>
</dbReference>
<feature type="domain" description="Trafficking protein particle complex subunit 11" evidence="3">
    <location>
        <begin position="390"/>
        <end position="547"/>
    </location>
</feature>
<feature type="region of interest" description="Disordered" evidence="1">
    <location>
        <begin position="591"/>
        <end position="632"/>
    </location>
</feature>
<feature type="compositionally biased region" description="Gly residues" evidence="1">
    <location>
        <begin position="931"/>
        <end position="940"/>
    </location>
</feature>
<accession>A0A6A4HUS6</accession>
<feature type="region of interest" description="Disordered" evidence="1">
    <location>
        <begin position="21"/>
        <end position="94"/>
    </location>
</feature>
<evidence type="ECO:0000256" key="1">
    <source>
        <dbReference type="SAM" id="MobiDB-lite"/>
    </source>
</evidence>
<dbReference type="PANTHER" id="PTHR14374:SF0">
    <property type="entry name" value="TRAFFICKING PROTEIN PARTICLE COMPLEX SUBUNIT 11"/>
    <property type="match status" value="1"/>
</dbReference>
<evidence type="ECO:0000256" key="2">
    <source>
        <dbReference type="SAM" id="SignalP"/>
    </source>
</evidence>
<feature type="region of interest" description="Disordered" evidence="1">
    <location>
        <begin position="1665"/>
        <end position="1685"/>
    </location>
</feature>
<feature type="region of interest" description="Disordered" evidence="1">
    <location>
        <begin position="1232"/>
        <end position="1280"/>
    </location>
</feature>
<feature type="region of interest" description="Disordered" evidence="1">
    <location>
        <begin position="983"/>
        <end position="1056"/>
    </location>
</feature>
<evidence type="ECO:0000259" key="3">
    <source>
        <dbReference type="Pfam" id="PF11817"/>
    </source>
</evidence>
<feature type="compositionally biased region" description="Polar residues" evidence="1">
    <location>
        <begin position="1029"/>
        <end position="1042"/>
    </location>
</feature>
<feature type="compositionally biased region" description="Low complexity" evidence="1">
    <location>
        <begin position="71"/>
        <end position="85"/>
    </location>
</feature>
<feature type="compositionally biased region" description="Basic and acidic residues" evidence="1">
    <location>
        <begin position="754"/>
        <end position="766"/>
    </location>
</feature>
<dbReference type="InterPro" id="IPR021773">
    <property type="entry name" value="TPC11"/>
</dbReference>
<feature type="compositionally biased region" description="Low complexity" evidence="1">
    <location>
        <begin position="1675"/>
        <end position="1685"/>
    </location>
</feature>
<gene>
    <name evidence="4" type="ORF">BT96DRAFT_975183</name>
</gene>
<feature type="compositionally biased region" description="Acidic residues" evidence="1">
    <location>
        <begin position="995"/>
        <end position="1013"/>
    </location>
</feature>
<keyword evidence="2" id="KW-0732">Signal</keyword>
<sequence length="1811" mass="196183">MNSYPLELLAQLAPVMFVAGLNPAPPPGPSSSSTLNVPPQPPPPTHHSRHASVSDPKLDSTSGSGLGIGTGAPSNTAASVSTTSTQPTRDRPDPFTILTTRLREMLVNQRKVTVWEAGKEKEKIFQVVLVDKEVRFPPRKTGDVGHTAHSPLSPLTPTSPLHPDGLIAPLWIRKHTMLVPSVFVLFTRLFEGDSSDSSSVSDADTHLASQIALRKKQTNEWGVKLTVVLLASRKMLDDPQMELDARLTFIRRQSGLDSRAALFVLSPIARDELSEFVKSLQAALWDPAVEYYTAHSKRVRQKRNRLNTSSSNANANSQLSPTGWTLRYEYKMACFAEFRGENEVALKHYQDAYAALMKYFLASASAATTTITSTTSTPTGTGSLIPRTKRWAEARVLADTISIKITKLYFYNNETALGMAQHRLHVGTFPTVAGLTAPSSASAGKTGIRTGYGYEYWSWVGRMWSVLVMDWLYLSIDRDYPLRELVRVLQPRGQGQPIPAMQAMGITVGGGVGSIGAMGGLNPTHALMHPGWYYLLAAECAERKVGRFVETAGGMTMEQRTANVRAMVGDVLELYTKSYELFKAYASSTSTSSSLTSTSTSNPPTLQSTLTYSTSGSGATTTTGNGGGNGGAGAASNRLPLYIAHRIALTYAQFPDPTTTTTTEGGDSDSTTRTMTEDSNLELDQFEQEWMDSDSETLEFKNKDPEKLLLAAKFLERIVSANTGTGAGGWWSTWSLSSHNSAFDNDNNNNDNVDGERERDGDGDGLDWERWQWQEDQGGWPLLLIPLLRTWSRILKALIGGEVRNYRSKRTPEGEKELDSPRLRLRAHVESYTRVLVLRLGVDRDPRDSVRGKGKGQLHLQDELNRAIRLWTRVSVTESESVSVLRINPAQTSQAQDGPHTEATPPQPQPIFDTSAVFWSARIWVGEGEEGGFGGGGPGAGATSETGFTGMGTPFQLTLTAPTRVKIDSLDWGEVRAGVEFEFEGWEGREGEATMQEEQEQEEGIDGDEFDEDQDKKVEVDVEEEGQDSGPSSEGTATDENNQGQGHGQGQGGRVKMKKKREWEIIIRHVHSSLTQTGEESESEEDEYAVRTIDVGYLDFGAAFTKTSGKASRASKLIQLSTPLRWRIGQTVLIRGLVGVSGGGGDVIGVGEGRIKISSLVLGLHPFPSSSPTPPGAVIEIPLSVPAKRGAIPPLPSSSSLLGVDAMTRSAGMGLGARARWFVGFVEDDDDTNTSAMGKGKGKRRVPKWVPVPASASGSASDRGFGGRGESASGSGRSGYDYVDIQRRPHPVTVLVRHSGPAYVGEEYPVEVVVRGCECRTENQNHGDDQEEEEEEVDVIMDLLLQPVETDITAVNTISIGSHQSNTMIRGIPLGSLVLHPRFSSTRSTSGRNSEITQTLLITNTGGAGERVVDMSVRTRPKMRGKVKVDTETETLKTISIPCVDPLKVSYDVVYQRRAASDSGGGSPPPWDAPAYSDSDSTLEQEAVVRTTIGCVGPWAVEVEMVVLRRKVDPGNARILSSEMSLVDGGVMSELPEADDDESMGMGLFPLEFLPEDELADVCRIGIANQDDVEDGGKDVEIPGPGDYEISWRKILPNNLRGPLSTTHFSLPSLQPPMDEIIALLDVAPVGKLHEPFPLTLTIRNRHPTRTAEVYVQLETASASSAVESTGQDPSASASTSGTAQTQVGTGFVVAGIRAGRVPLLLAGAEERLVWMLIPVECGYVQLPKIRVVDRRRATRGTAKALGGGGVAGADDEREREVEVDAEGGREVRVVDVRVEQRRRGKGAGESAVRVEAEESEERIAPVLVLP</sequence>
<feature type="compositionally biased region" description="Low complexity" evidence="1">
    <location>
        <begin position="658"/>
        <end position="674"/>
    </location>
</feature>
<feature type="region of interest" description="Disordered" evidence="1">
    <location>
        <begin position="655"/>
        <end position="679"/>
    </location>
</feature>
<feature type="region of interest" description="Disordered" evidence="1">
    <location>
        <begin position="887"/>
        <end position="909"/>
    </location>
</feature>
<dbReference type="Pfam" id="PF11817">
    <property type="entry name" value="Foie-gras_1"/>
    <property type="match status" value="1"/>
</dbReference>